<name>A0AAV9P934_9PEZI</name>
<proteinExistence type="predicted"/>
<sequence length="228" mass="25569">MRTAVTQQTQTESVRCLFECKTAMHTRFATMRAVSFTVDHMPYRSCTETELVATAQSVLLLLTALLFGFGEDATLPHSDTAKLLIEVWGVKQALAATGLFAEAETHSAAISWHNWACVQAKRRTLLSLNHLEWAWSVQAGYPVLTCFELGPLYAPAAGYLWRATKQSTWEASYIDWLRKWSGEGYRMAEFFHLDPAKPLDRRSEMWLAEADEFGMVLMAEANAVVPAG</sequence>
<reference evidence="1 2" key="1">
    <citation type="submission" date="2023-08" db="EMBL/GenBank/DDBJ databases">
        <title>Black Yeasts Isolated from many extreme environments.</title>
        <authorList>
            <person name="Coleine C."/>
            <person name="Stajich J.E."/>
            <person name="Selbmann L."/>
        </authorList>
    </citation>
    <scope>NUCLEOTIDE SEQUENCE [LARGE SCALE GENOMIC DNA]</scope>
    <source>
        <strain evidence="1 2">CCFEE 5935</strain>
    </source>
</reference>
<evidence type="ECO:0000313" key="1">
    <source>
        <dbReference type="EMBL" id="KAK5169681.1"/>
    </source>
</evidence>
<protein>
    <submittedName>
        <fullName evidence="1">Uncharacterized protein</fullName>
    </submittedName>
</protein>
<dbReference type="RefSeq" id="XP_064659027.1">
    <property type="nucleotide sequence ID" value="XM_064802902.1"/>
</dbReference>
<accession>A0AAV9P934</accession>
<gene>
    <name evidence="1" type="ORF">LTR77_005659</name>
</gene>
<dbReference type="GeneID" id="89927000"/>
<keyword evidence="2" id="KW-1185">Reference proteome</keyword>
<organism evidence="1 2">
    <name type="scientific">Saxophila tyrrhenica</name>
    <dbReference type="NCBI Taxonomy" id="1690608"/>
    <lineage>
        <taxon>Eukaryota</taxon>
        <taxon>Fungi</taxon>
        <taxon>Dikarya</taxon>
        <taxon>Ascomycota</taxon>
        <taxon>Pezizomycotina</taxon>
        <taxon>Dothideomycetes</taxon>
        <taxon>Dothideomycetidae</taxon>
        <taxon>Mycosphaerellales</taxon>
        <taxon>Extremaceae</taxon>
        <taxon>Saxophila</taxon>
    </lineage>
</organism>
<evidence type="ECO:0000313" key="2">
    <source>
        <dbReference type="Proteomes" id="UP001337655"/>
    </source>
</evidence>
<dbReference type="Proteomes" id="UP001337655">
    <property type="component" value="Unassembled WGS sequence"/>
</dbReference>
<dbReference type="EMBL" id="JAVRRT010000008">
    <property type="protein sequence ID" value="KAK5169681.1"/>
    <property type="molecule type" value="Genomic_DNA"/>
</dbReference>
<comment type="caution">
    <text evidence="1">The sequence shown here is derived from an EMBL/GenBank/DDBJ whole genome shotgun (WGS) entry which is preliminary data.</text>
</comment>
<dbReference type="AlphaFoldDB" id="A0AAV9P934"/>